<keyword evidence="9" id="KW-1185">Reference proteome</keyword>
<evidence type="ECO:0000256" key="4">
    <source>
        <dbReference type="RuleBase" id="RU003903"/>
    </source>
</evidence>
<dbReference type="Pfam" id="PF14748">
    <property type="entry name" value="P5CR_dimer"/>
    <property type="match status" value="1"/>
</dbReference>
<keyword evidence="5" id="KW-0812">Transmembrane</keyword>
<dbReference type="SUPFAM" id="SSF48179">
    <property type="entry name" value="6-phosphogluconate dehydrogenase C-terminal domain-like"/>
    <property type="match status" value="1"/>
</dbReference>
<dbReference type="InterPro" id="IPR008927">
    <property type="entry name" value="6-PGluconate_DH-like_C_sf"/>
</dbReference>
<keyword evidence="2 4" id="KW-0521">NADP</keyword>
<dbReference type="InterPro" id="IPR029036">
    <property type="entry name" value="P5CR_dimer"/>
</dbReference>
<gene>
    <name evidence="8" type="ORF">PGQ11_011732</name>
</gene>
<dbReference type="SUPFAM" id="SSF51735">
    <property type="entry name" value="NAD(P)-binding Rossmann-fold domains"/>
    <property type="match status" value="1"/>
</dbReference>
<keyword evidence="4" id="KW-0028">Amino-acid biosynthesis</keyword>
<dbReference type="InterPro" id="IPR053790">
    <property type="entry name" value="P5CR-like_CS"/>
</dbReference>
<evidence type="ECO:0000313" key="8">
    <source>
        <dbReference type="EMBL" id="KAK8855820.1"/>
    </source>
</evidence>
<dbReference type="PROSITE" id="PS00521">
    <property type="entry name" value="P5CR"/>
    <property type="match status" value="1"/>
</dbReference>
<dbReference type="NCBIfam" id="TIGR00112">
    <property type="entry name" value="proC"/>
    <property type="match status" value="1"/>
</dbReference>
<reference evidence="8 9" key="1">
    <citation type="journal article" date="2024" name="IMA Fungus">
        <title>Apiospora arundinis, a panoply of carbohydrate-active enzymes and secondary metabolites.</title>
        <authorList>
            <person name="Sorensen T."/>
            <person name="Petersen C."/>
            <person name="Muurmann A.T."/>
            <person name="Christiansen J.V."/>
            <person name="Brundto M.L."/>
            <person name="Overgaard C.K."/>
            <person name="Boysen A.T."/>
            <person name="Wollenberg R.D."/>
            <person name="Larsen T.O."/>
            <person name="Sorensen J.L."/>
            <person name="Nielsen K.L."/>
            <person name="Sondergaard T.E."/>
        </authorList>
    </citation>
    <scope>NUCLEOTIDE SEQUENCE [LARGE SCALE GENOMIC DNA]</scope>
    <source>
        <strain evidence="8 9">AAU 773</strain>
    </source>
</reference>
<feature type="domain" description="Pyrroline-5-carboxylate reductase catalytic N-terminal" evidence="6">
    <location>
        <begin position="11"/>
        <end position="93"/>
    </location>
</feature>
<evidence type="ECO:0000256" key="3">
    <source>
        <dbReference type="ARBA" id="ARBA00023002"/>
    </source>
</evidence>
<dbReference type="Gene3D" id="1.10.3730.10">
    <property type="entry name" value="ProC C-terminal domain-like"/>
    <property type="match status" value="1"/>
</dbReference>
<organism evidence="8 9">
    <name type="scientific">Apiospora arundinis</name>
    <dbReference type="NCBI Taxonomy" id="335852"/>
    <lineage>
        <taxon>Eukaryota</taxon>
        <taxon>Fungi</taxon>
        <taxon>Dikarya</taxon>
        <taxon>Ascomycota</taxon>
        <taxon>Pezizomycotina</taxon>
        <taxon>Sordariomycetes</taxon>
        <taxon>Xylariomycetidae</taxon>
        <taxon>Amphisphaeriales</taxon>
        <taxon>Apiosporaceae</taxon>
        <taxon>Apiospora</taxon>
    </lineage>
</organism>
<comment type="similarity">
    <text evidence="1 4">Belongs to the pyrroline-5-carboxylate reductase family.</text>
</comment>
<feature type="transmembrane region" description="Helical" evidence="5">
    <location>
        <begin position="6"/>
        <end position="29"/>
    </location>
</feature>
<dbReference type="HAMAP" id="MF_01925">
    <property type="entry name" value="P5C_reductase"/>
    <property type="match status" value="1"/>
</dbReference>
<keyword evidence="3 4" id="KW-0560">Oxidoreductase</keyword>
<dbReference type="EC" id="1.5.1.2" evidence="4"/>
<name>A0ABR2I1D2_9PEZI</name>
<dbReference type="Proteomes" id="UP001390339">
    <property type="component" value="Unassembled WGS sequence"/>
</dbReference>
<sequence>MAPASLHSANLAFIGGGNMCAAIVGGLLAKDIMPKDRITVSEPWDVNRQKMADLGVQTTTSNKDAAQAADLLVLAVKPQVAKGVCQELAATWAADSARKELPLIVSIAAGITLDSLTAWFTGPDGRAPNVVRVMPNTPALLGEGASGLFAGAGVSAAEKELVTSLLESFSKATEWVDKEELIDVVTGLSGSGPAYFFAMVEHLVASAKAQGLSEEQAMRLAKQTCFGAGKMLVESSETPTQLRKNVTSPNGTTEAALKSFEASGFESIVDKAVRAASSRGEELGKILGQS</sequence>
<dbReference type="InterPro" id="IPR028939">
    <property type="entry name" value="P5C_Rdtase_cat_N"/>
</dbReference>
<dbReference type="InterPro" id="IPR036291">
    <property type="entry name" value="NAD(P)-bd_dom_sf"/>
</dbReference>
<evidence type="ECO:0000259" key="7">
    <source>
        <dbReference type="Pfam" id="PF14748"/>
    </source>
</evidence>
<comment type="catalytic activity">
    <reaction evidence="4">
        <text>L-proline + NADP(+) = (S)-1-pyrroline-5-carboxylate + NADPH + 2 H(+)</text>
        <dbReference type="Rhea" id="RHEA:14109"/>
        <dbReference type="ChEBI" id="CHEBI:15378"/>
        <dbReference type="ChEBI" id="CHEBI:17388"/>
        <dbReference type="ChEBI" id="CHEBI:57783"/>
        <dbReference type="ChEBI" id="CHEBI:58349"/>
        <dbReference type="ChEBI" id="CHEBI:60039"/>
        <dbReference type="EC" id="1.5.1.2"/>
    </reaction>
</comment>
<keyword evidence="5" id="KW-1133">Transmembrane helix</keyword>
<evidence type="ECO:0000256" key="5">
    <source>
        <dbReference type="SAM" id="Phobius"/>
    </source>
</evidence>
<dbReference type="PANTHER" id="PTHR11645">
    <property type="entry name" value="PYRROLINE-5-CARBOXYLATE REDUCTASE"/>
    <property type="match status" value="1"/>
</dbReference>
<comment type="caution">
    <text evidence="8">The sequence shown here is derived from an EMBL/GenBank/DDBJ whole genome shotgun (WGS) entry which is preliminary data.</text>
</comment>
<keyword evidence="4" id="KW-0641">Proline biosynthesis</keyword>
<proteinExistence type="inferred from homology"/>
<evidence type="ECO:0000259" key="6">
    <source>
        <dbReference type="Pfam" id="PF03807"/>
    </source>
</evidence>
<evidence type="ECO:0000256" key="2">
    <source>
        <dbReference type="ARBA" id="ARBA00022857"/>
    </source>
</evidence>
<evidence type="ECO:0000256" key="1">
    <source>
        <dbReference type="ARBA" id="ARBA00005525"/>
    </source>
</evidence>
<feature type="domain" description="Pyrroline-5-carboxylate reductase dimerisation" evidence="7">
    <location>
        <begin position="179"/>
        <end position="283"/>
    </location>
</feature>
<dbReference type="PIRSF" id="PIRSF000193">
    <property type="entry name" value="Pyrrol-5-carb_rd"/>
    <property type="match status" value="1"/>
</dbReference>
<dbReference type="PANTHER" id="PTHR11645:SF0">
    <property type="entry name" value="PYRROLINE-5-CARBOXYLATE REDUCTASE 3"/>
    <property type="match status" value="1"/>
</dbReference>
<dbReference type="Pfam" id="PF03807">
    <property type="entry name" value="F420_oxidored"/>
    <property type="match status" value="1"/>
</dbReference>
<dbReference type="InterPro" id="IPR000304">
    <property type="entry name" value="Pyrroline-COOH_reductase"/>
</dbReference>
<dbReference type="Gene3D" id="3.40.50.720">
    <property type="entry name" value="NAD(P)-binding Rossmann-like Domain"/>
    <property type="match status" value="1"/>
</dbReference>
<comment type="pathway">
    <text evidence="4">Amino-acid biosynthesis; L-proline biosynthesis; L-proline from L-glutamate 5-semialdehyde: step 1/1.</text>
</comment>
<evidence type="ECO:0000313" key="9">
    <source>
        <dbReference type="Proteomes" id="UP001390339"/>
    </source>
</evidence>
<protein>
    <recommendedName>
        <fullName evidence="4">Pyrroline-5-carboxylate reductase</fullName>
        <ecNumber evidence="4">1.5.1.2</ecNumber>
    </recommendedName>
</protein>
<dbReference type="EMBL" id="JAPCWZ010000007">
    <property type="protein sequence ID" value="KAK8855820.1"/>
    <property type="molecule type" value="Genomic_DNA"/>
</dbReference>
<keyword evidence="5" id="KW-0472">Membrane</keyword>
<accession>A0ABR2I1D2</accession>